<evidence type="ECO:0000259" key="2">
    <source>
        <dbReference type="PROSITE" id="PS50826"/>
    </source>
</evidence>
<feature type="region of interest" description="Disordered" evidence="1">
    <location>
        <begin position="78"/>
        <end position="123"/>
    </location>
</feature>
<dbReference type="PANTHER" id="PTHR46070">
    <property type="entry name" value="PINSTRIPE, ISOFORM A"/>
    <property type="match status" value="1"/>
</dbReference>
<protein>
    <recommendedName>
        <fullName evidence="2">RUN domain-containing protein</fullName>
    </recommendedName>
</protein>
<evidence type="ECO:0000313" key="3">
    <source>
        <dbReference type="EnsemblMetazoa" id="Aqu2.1.05506_001"/>
    </source>
</evidence>
<dbReference type="OrthoDB" id="6019893at2759"/>
<dbReference type="InterPro" id="IPR047278">
    <property type="entry name" value="DEN5A/B"/>
</dbReference>
<feature type="domain" description="RUN" evidence="2">
    <location>
        <begin position="212"/>
        <end position="300"/>
    </location>
</feature>
<dbReference type="eggNOG" id="KOG2080">
    <property type="taxonomic scope" value="Eukaryota"/>
</dbReference>
<dbReference type="InterPro" id="IPR005112">
    <property type="entry name" value="dDENN_dom"/>
</dbReference>
<dbReference type="AlphaFoldDB" id="A0A1X7STT6"/>
<accession>A0A1X7STT6</accession>
<sequence length="300" mass="33955">MPDQSYQQWLRNREQFENFDKTAFLSDQPQSSRTFYSAFLETAMFALYIDQKLIATWDPPASDRHVVLFDKMIEKHRQNSGMMTTPSSADARDADISSGGLEVAPKPHLLNKQVDGSASSDLTNKEGKFPCLDSALLIQNESDKTDSHTSRIENESGQQSTRPNANKPPSTGGSGISTTQYHLKFVMQLWRESRLRVKHMLGSSSEAQTNNIEENTHIANLCDLLERIWGHGLKKRESKSSLWAHLRAFGETLCHEEEPKLSPPRSALSRSVTPDSSLPLSLNRHQHYDESHYSPRMLNQ</sequence>
<dbReference type="InParanoid" id="A0A1X7STT6"/>
<feature type="region of interest" description="Disordered" evidence="1">
    <location>
        <begin position="256"/>
        <end position="300"/>
    </location>
</feature>
<name>A0A1X7STT6_AMPQE</name>
<feature type="region of interest" description="Disordered" evidence="1">
    <location>
        <begin position="142"/>
        <end position="177"/>
    </location>
</feature>
<dbReference type="PANTHER" id="PTHR46070:SF1">
    <property type="entry name" value="PINSTRIPE, ISOFORM A"/>
    <property type="match status" value="1"/>
</dbReference>
<evidence type="ECO:0000256" key="1">
    <source>
        <dbReference type="SAM" id="MobiDB-lite"/>
    </source>
</evidence>
<organism evidence="3">
    <name type="scientific">Amphimedon queenslandica</name>
    <name type="common">Sponge</name>
    <dbReference type="NCBI Taxonomy" id="400682"/>
    <lineage>
        <taxon>Eukaryota</taxon>
        <taxon>Metazoa</taxon>
        <taxon>Porifera</taxon>
        <taxon>Demospongiae</taxon>
        <taxon>Heteroscleromorpha</taxon>
        <taxon>Haplosclerida</taxon>
        <taxon>Niphatidae</taxon>
        <taxon>Amphimedon</taxon>
    </lineage>
</organism>
<feature type="compositionally biased region" description="Polar residues" evidence="1">
    <location>
        <begin position="268"/>
        <end position="280"/>
    </location>
</feature>
<dbReference type="InterPro" id="IPR037213">
    <property type="entry name" value="Run_dom_sf"/>
</dbReference>
<dbReference type="Gene3D" id="1.20.58.900">
    <property type="match status" value="1"/>
</dbReference>
<dbReference type="STRING" id="400682.A0A1X7STT6"/>
<dbReference type="PROSITE" id="PS50826">
    <property type="entry name" value="RUN"/>
    <property type="match status" value="1"/>
</dbReference>
<feature type="compositionally biased region" description="Basic and acidic residues" evidence="1">
    <location>
        <begin position="142"/>
        <end position="154"/>
    </location>
</feature>
<proteinExistence type="predicted"/>
<dbReference type="GO" id="GO:0005085">
    <property type="term" value="F:guanyl-nucleotide exchange factor activity"/>
    <property type="evidence" value="ECO:0007669"/>
    <property type="project" value="InterPro"/>
</dbReference>
<dbReference type="GO" id="GO:0031267">
    <property type="term" value="F:small GTPase binding"/>
    <property type="evidence" value="ECO:0007669"/>
    <property type="project" value="InterPro"/>
</dbReference>
<reference evidence="3" key="1">
    <citation type="submission" date="2017-05" db="UniProtKB">
        <authorList>
            <consortium name="EnsemblMetazoa"/>
        </authorList>
    </citation>
    <scope>IDENTIFICATION</scope>
</reference>
<dbReference type="Pfam" id="PF03455">
    <property type="entry name" value="dDENN"/>
    <property type="match status" value="1"/>
</dbReference>
<dbReference type="SUPFAM" id="SSF140741">
    <property type="entry name" value="RUN domain-like"/>
    <property type="match status" value="1"/>
</dbReference>
<dbReference type="InterPro" id="IPR004012">
    <property type="entry name" value="Run_dom"/>
</dbReference>
<dbReference type="EnsemblMetazoa" id="Aqu2.1.05506_001">
    <property type="protein sequence ID" value="Aqu2.1.05506_001"/>
    <property type="gene ID" value="Aqu2.1.05506"/>
</dbReference>
<feature type="compositionally biased region" description="Polar residues" evidence="1">
    <location>
        <begin position="155"/>
        <end position="177"/>
    </location>
</feature>